<dbReference type="PANTHER" id="PTHR43682:SF1">
    <property type="entry name" value="LACTATE UTILIZATION PROTEIN C"/>
    <property type="match status" value="1"/>
</dbReference>
<keyword evidence="3" id="KW-1185">Reference proteome</keyword>
<sequence length="196" mass="21357">MTTTRDTMLARIRQNKPEPLPLPDVPTFVNEADDLSDRFEKALAFVGGQLVDLQATPASLVGFLQETFPDAQRIASSVPLPGLALVPVGPETDKQVLEQIDVAVLRGDFAVAENAAIWIPEASMMHRALPFITQYLVLVVDRDALVPNMHVAYERLDRSRLTYGTFIAGPSKTADIEQSLVIGAHGARSLTVVLPE</sequence>
<dbReference type="Pfam" id="PF02589">
    <property type="entry name" value="LUD_dom"/>
    <property type="match status" value="1"/>
</dbReference>
<name>A0A4Q2UQ87_9BACT</name>
<dbReference type="PANTHER" id="PTHR43682">
    <property type="entry name" value="LACTATE UTILIZATION PROTEIN C"/>
    <property type="match status" value="1"/>
</dbReference>
<feature type="domain" description="LUD" evidence="1">
    <location>
        <begin position="95"/>
        <end position="194"/>
    </location>
</feature>
<evidence type="ECO:0000313" key="2">
    <source>
        <dbReference type="EMBL" id="RYC71684.1"/>
    </source>
</evidence>
<evidence type="ECO:0000313" key="3">
    <source>
        <dbReference type="Proteomes" id="UP000290407"/>
    </source>
</evidence>
<protein>
    <recommendedName>
        <fullName evidence="1">LUD domain-containing protein</fullName>
    </recommendedName>
</protein>
<accession>A0A4Q2UQ87</accession>
<dbReference type="InterPro" id="IPR024185">
    <property type="entry name" value="FTHF_cligase-like_sf"/>
</dbReference>
<dbReference type="AlphaFoldDB" id="A0A4Q2UQ87"/>
<dbReference type="Gene3D" id="3.40.50.10420">
    <property type="entry name" value="NagB/RpiA/CoA transferase-like"/>
    <property type="match status" value="1"/>
</dbReference>
<dbReference type="SUPFAM" id="SSF100950">
    <property type="entry name" value="NagB/RpiA/CoA transferase-like"/>
    <property type="match status" value="1"/>
</dbReference>
<reference evidence="2 3" key="1">
    <citation type="submission" date="2019-01" db="EMBL/GenBank/DDBJ databases">
        <title>Spirosoma flava sp. nov., a propanil-degrading bacterium isolated from herbicide-contaminated soil.</title>
        <authorList>
            <person name="Zhang L."/>
            <person name="Jiang J.-D."/>
        </authorList>
    </citation>
    <scope>NUCLEOTIDE SEQUENCE [LARGE SCALE GENOMIC DNA]</scope>
    <source>
        <strain evidence="2 3">TY50</strain>
    </source>
</reference>
<organism evidence="2 3">
    <name type="scientific">Spirosoma sordidisoli</name>
    <dbReference type="NCBI Taxonomy" id="2502893"/>
    <lineage>
        <taxon>Bacteria</taxon>
        <taxon>Pseudomonadati</taxon>
        <taxon>Bacteroidota</taxon>
        <taxon>Cytophagia</taxon>
        <taxon>Cytophagales</taxon>
        <taxon>Cytophagaceae</taxon>
        <taxon>Spirosoma</taxon>
    </lineage>
</organism>
<dbReference type="InterPro" id="IPR003741">
    <property type="entry name" value="LUD_dom"/>
</dbReference>
<proteinExistence type="predicted"/>
<dbReference type="RefSeq" id="WP_129600607.1">
    <property type="nucleotide sequence ID" value="NZ_SBLB01000001.1"/>
</dbReference>
<dbReference type="EMBL" id="SBLB01000001">
    <property type="protein sequence ID" value="RYC71684.1"/>
    <property type="molecule type" value="Genomic_DNA"/>
</dbReference>
<gene>
    <name evidence="2" type="ORF">EQG79_06015</name>
</gene>
<dbReference type="Proteomes" id="UP000290407">
    <property type="component" value="Unassembled WGS sequence"/>
</dbReference>
<comment type="caution">
    <text evidence="2">The sequence shown here is derived from an EMBL/GenBank/DDBJ whole genome shotgun (WGS) entry which is preliminary data.</text>
</comment>
<evidence type="ECO:0000259" key="1">
    <source>
        <dbReference type="Pfam" id="PF02589"/>
    </source>
</evidence>
<dbReference type="InterPro" id="IPR037171">
    <property type="entry name" value="NagB/RpiA_transferase-like"/>
</dbReference>